<feature type="compositionally biased region" description="Basic and acidic residues" evidence="1">
    <location>
        <begin position="9"/>
        <end position="19"/>
    </location>
</feature>
<comment type="caution">
    <text evidence="3">The sequence shown here is derived from an EMBL/GenBank/DDBJ whole genome shotgun (WGS) entry which is preliminary data.</text>
</comment>
<evidence type="ECO:0000313" key="3">
    <source>
        <dbReference type="EMBL" id="KAJ3481192.1"/>
    </source>
</evidence>
<dbReference type="EMBL" id="JANAWD010000334">
    <property type="protein sequence ID" value="KAJ3481192.1"/>
    <property type="molecule type" value="Genomic_DNA"/>
</dbReference>
<dbReference type="AlphaFoldDB" id="A0AAD5YBN8"/>
<organism evidence="3 4">
    <name type="scientific">Meripilus lineatus</name>
    <dbReference type="NCBI Taxonomy" id="2056292"/>
    <lineage>
        <taxon>Eukaryota</taxon>
        <taxon>Fungi</taxon>
        <taxon>Dikarya</taxon>
        <taxon>Basidiomycota</taxon>
        <taxon>Agaricomycotina</taxon>
        <taxon>Agaricomycetes</taxon>
        <taxon>Polyporales</taxon>
        <taxon>Meripilaceae</taxon>
        <taxon>Meripilus</taxon>
    </lineage>
</organism>
<accession>A0AAD5YBN8</accession>
<gene>
    <name evidence="3" type="ORF">NLI96_g7817</name>
</gene>
<evidence type="ECO:0000256" key="1">
    <source>
        <dbReference type="SAM" id="MobiDB-lite"/>
    </source>
</evidence>
<keyword evidence="4" id="KW-1185">Reference proteome</keyword>
<proteinExistence type="predicted"/>
<name>A0AAD5YBN8_9APHY</name>
<keyword evidence="2" id="KW-0472">Membrane</keyword>
<evidence type="ECO:0000313" key="4">
    <source>
        <dbReference type="Proteomes" id="UP001212997"/>
    </source>
</evidence>
<feature type="transmembrane region" description="Helical" evidence="2">
    <location>
        <begin position="47"/>
        <end position="71"/>
    </location>
</feature>
<reference evidence="3" key="1">
    <citation type="submission" date="2022-07" db="EMBL/GenBank/DDBJ databases">
        <title>Genome Sequence of Physisporinus lineatus.</title>
        <authorList>
            <person name="Buettner E."/>
        </authorList>
    </citation>
    <scope>NUCLEOTIDE SEQUENCE</scope>
    <source>
        <strain evidence="3">VT162</strain>
    </source>
</reference>
<protein>
    <submittedName>
        <fullName evidence="3">Uncharacterized protein</fullName>
    </submittedName>
</protein>
<keyword evidence="2" id="KW-1133">Transmembrane helix</keyword>
<dbReference type="Proteomes" id="UP001212997">
    <property type="component" value="Unassembled WGS sequence"/>
</dbReference>
<feature type="transmembrane region" description="Helical" evidence="2">
    <location>
        <begin position="497"/>
        <end position="521"/>
    </location>
</feature>
<feature type="region of interest" description="Disordered" evidence="1">
    <location>
        <begin position="1"/>
        <end position="31"/>
    </location>
</feature>
<sequence>MRPSSDATIDDKANDRQDKLSPQPALPSHPQDTYCDIKPTRSIGKTLAFLLLVFFNLGANVTIIVVSIIGFKLGAIIIQDHFPVSDNRAVTVVNTVAKVLSIISVIIGGRAVSHIWSRRLSKPGSSAGLAELQSLTIFQSVVTIYHSIANLSTGKYISARWLHLPRYRAVCESYQRRDGFRSPSMAVALDNDSTPWVEADSTFYLPGLIVQAAFPVGPINGRNLSDGGVLWGVDLATILGITSIPDRFSFPASKSVWDANVFQVNAAAQLPSLQCLCGLDSNNASRITIHNNQYILSSPINFDIGGDAGEIVERLTSDNNTLVLAFTPSPPSNITSSITYCAIQLRALNMPFIILGIPSTRFTAVDSTMLVYPYPSVVSQFSSLLGNASIAPIPLPPFAKRWLRGLGWANQPVPSPIVDILQQYEIGTDSDNGVQPTKLFLEHFILAMVSNGVSASFSDLLLEDGIQAASPSSGPPGSRSIQFEIIKSQYYIGIRGAFQWFFLVIIILDSIFVSICLLIILRDGWYPDFSDPVTLTQVALSSSPPSSAGLHADPSIIGKPAQSPISFHNRAKKQVDPLWKEEFSLVESGEGGFIMFKPQTSEEK</sequence>
<evidence type="ECO:0000256" key="2">
    <source>
        <dbReference type="SAM" id="Phobius"/>
    </source>
</evidence>
<keyword evidence="2" id="KW-0812">Transmembrane</keyword>